<dbReference type="AlphaFoldDB" id="A0A1E5L0D2"/>
<organism evidence="1 2">
    <name type="scientific">Enterococcus rivorum</name>
    <dbReference type="NCBI Taxonomy" id="762845"/>
    <lineage>
        <taxon>Bacteria</taxon>
        <taxon>Bacillati</taxon>
        <taxon>Bacillota</taxon>
        <taxon>Bacilli</taxon>
        <taxon>Lactobacillales</taxon>
        <taxon>Enterococcaceae</taxon>
        <taxon>Enterococcus</taxon>
    </lineage>
</organism>
<dbReference type="Gene3D" id="1.20.120.450">
    <property type="entry name" value="dinb family like domain"/>
    <property type="match status" value="1"/>
</dbReference>
<dbReference type="PANTHER" id="PTHR40658">
    <property type="match status" value="1"/>
</dbReference>
<proteinExistence type="predicted"/>
<comment type="caution">
    <text evidence="1">The sequence shown here is derived from an EMBL/GenBank/DDBJ whole genome shotgun (WGS) entry which is preliminary data.</text>
</comment>
<name>A0A1E5L0D2_9ENTE</name>
<sequence length="181" mass="21483">MVRPTTKVDLITATNNEFKKLWELIDSMSEREQNTDFEFSEEFLQKRKEGHWKRDKNLRDVLIHLHEWHQLLLNWVKSNQKGTAIPFIPEPYNWRTYGQLNIDFVAKHQETSLLKAKELLKNSHQEVSEMIESFTNEELFSKNELPWTGTSTLGSYCVSATSSHYEWAQKKVRQQIKTLNK</sequence>
<dbReference type="OrthoDB" id="9786621at2"/>
<dbReference type="Proteomes" id="UP000095256">
    <property type="component" value="Unassembled WGS sequence"/>
</dbReference>
<reference evidence="1 2" key="1">
    <citation type="submission" date="2016-09" db="EMBL/GenBank/DDBJ databases">
        <authorList>
            <person name="Capua I."/>
            <person name="De Benedictis P."/>
            <person name="Joannis T."/>
            <person name="Lombin L.H."/>
            <person name="Cattoli G."/>
        </authorList>
    </citation>
    <scope>NUCLEOTIDE SEQUENCE [LARGE SCALE GENOMIC DNA]</scope>
    <source>
        <strain evidence="1 2">LMG 25899</strain>
    </source>
</reference>
<dbReference type="PIRSF" id="PIRSF031551">
    <property type="entry name" value="DUF1706"/>
    <property type="match status" value="1"/>
</dbReference>
<dbReference type="InterPro" id="IPR012550">
    <property type="entry name" value="DUF1706"/>
</dbReference>
<dbReference type="PANTHER" id="PTHR40658:SF4">
    <property type="entry name" value="HYPOTHETICAL CYTOSOLIC PROTEIN"/>
    <property type="match status" value="1"/>
</dbReference>
<gene>
    <name evidence="1" type="ORF">BCR26_09925</name>
</gene>
<dbReference type="RefSeq" id="WP_069697664.1">
    <property type="nucleotide sequence ID" value="NZ_JAGGMA010000017.1"/>
</dbReference>
<dbReference type="InterPro" id="IPR034660">
    <property type="entry name" value="DinB/YfiT-like"/>
</dbReference>
<evidence type="ECO:0000313" key="2">
    <source>
        <dbReference type="Proteomes" id="UP000095256"/>
    </source>
</evidence>
<evidence type="ECO:0000313" key="1">
    <source>
        <dbReference type="EMBL" id="OEH83369.1"/>
    </source>
</evidence>
<protein>
    <recommendedName>
        <fullName evidence="3">ClbS/DfsB family four-helix bundle protein</fullName>
    </recommendedName>
</protein>
<dbReference type="EMBL" id="MIEK01000008">
    <property type="protein sequence ID" value="OEH83369.1"/>
    <property type="molecule type" value="Genomic_DNA"/>
</dbReference>
<evidence type="ECO:0008006" key="3">
    <source>
        <dbReference type="Google" id="ProtNLM"/>
    </source>
</evidence>
<dbReference type="Pfam" id="PF08020">
    <property type="entry name" value="DUF1706"/>
    <property type="match status" value="1"/>
</dbReference>
<keyword evidence="2" id="KW-1185">Reference proteome</keyword>
<accession>A0A1E5L0D2</accession>